<dbReference type="AlphaFoldDB" id="A0A9D2S777"/>
<dbReference type="GO" id="GO:0004134">
    <property type="term" value="F:4-alpha-glucanotransferase activity"/>
    <property type="evidence" value="ECO:0007669"/>
    <property type="project" value="InterPro"/>
</dbReference>
<evidence type="ECO:0000259" key="2">
    <source>
        <dbReference type="Pfam" id="PF12439"/>
    </source>
</evidence>
<dbReference type="SUPFAM" id="SSF48208">
    <property type="entry name" value="Six-hairpin glycosidases"/>
    <property type="match status" value="1"/>
</dbReference>
<dbReference type="GO" id="GO:0005980">
    <property type="term" value="P:glycogen catabolic process"/>
    <property type="evidence" value="ECO:0007669"/>
    <property type="project" value="InterPro"/>
</dbReference>
<reference evidence="3" key="1">
    <citation type="journal article" date="2021" name="PeerJ">
        <title>Extensive microbial diversity within the chicken gut microbiome revealed by metagenomics and culture.</title>
        <authorList>
            <person name="Gilroy R."/>
            <person name="Ravi A."/>
            <person name="Getino M."/>
            <person name="Pursley I."/>
            <person name="Horton D.L."/>
            <person name="Alikhan N.F."/>
            <person name="Baker D."/>
            <person name="Gharbi K."/>
            <person name="Hall N."/>
            <person name="Watson M."/>
            <person name="Adriaenssens E.M."/>
            <person name="Foster-Nyarko E."/>
            <person name="Jarju S."/>
            <person name="Secka A."/>
            <person name="Antonio M."/>
            <person name="Oren A."/>
            <person name="Chaudhuri R.R."/>
            <person name="La Ragione R."/>
            <person name="Hildebrand F."/>
            <person name="Pallen M.J."/>
        </authorList>
    </citation>
    <scope>NUCLEOTIDE SEQUENCE</scope>
    <source>
        <strain evidence="3">ChiHjej9B8-13557</strain>
    </source>
</reference>
<dbReference type="InterPro" id="IPR012341">
    <property type="entry name" value="6hp_glycosidase-like_sf"/>
</dbReference>
<dbReference type="InterPro" id="IPR024742">
    <property type="entry name" value="Glycogen_debranch_N"/>
</dbReference>
<accession>A0A9D2S777</accession>
<dbReference type="EMBL" id="DWXX01000101">
    <property type="protein sequence ID" value="HJB59187.1"/>
    <property type="molecule type" value="Genomic_DNA"/>
</dbReference>
<dbReference type="InterPro" id="IPR010401">
    <property type="entry name" value="AGL/Gdb1"/>
</dbReference>
<evidence type="ECO:0000313" key="4">
    <source>
        <dbReference type="Proteomes" id="UP000824211"/>
    </source>
</evidence>
<dbReference type="InterPro" id="IPR008928">
    <property type="entry name" value="6-hairpin_glycosidase_sf"/>
</dbReference>
<evidence type="ECO:0000259" key="1">
    <source>
        <dbReference type="Pfam" id="PF06202"/>
    </source>
</evidence>
<sequence>MDYLFGRQDFAGASSQQNCFLLTNGLGGYCALSTAFSATRGDHALLMACLRAPTARFDMVHRLSEEVRAGDAAFWLSTQDKARGGQNEDGWRCLTLFAEDEKGPRWVYEAAGVRITRRVAMQYGANTAAVCYTIENGSGSPCTLAVTPWLRFVPKGGRMSGRRRFVWQTDRVSGGGMILYFSVEGGRAEPLPAQTAETMYFRHDAPDGRTATGLAAAAGRFVFAAAPGEVKEAAVVLGTDPALPRAAGVLAGQAARRRAQASAAGLHSGLGRALSAAADAFVVDRASTGGRTIVAGYPFFTDWGRDTMIALPGCTLSTGRYEDARSILRTFAANERDGLLPNLFPDQDAPPRYNTADAALLFINCLWLYHRRTGDDAFVREIWPCAERIAAQYRAGTRHGIRMDADGLICAGEGLDQVTWMDVRIGDILPTPRHGKPVEINAYWYNALRVMARLAPIAGADGGGYDAMADRAGASFRRAFWMEDTRRLRDVVSPAPSPADTQLRCNQIWAVSMPFTPLTRGQAEGVVRSVRRALWTPCGLRTLDPADPDFHPVYGGPQKVRDMAYHQGTVWPFPLGGYELAVLRLGGFDKASRAAVGQDLEALLPALREGCIGQLPEIYDGAAPGASRGCFAQAWSVGEVLRAAEALERPGAAGFEGGWAEG</sequence>
<dbReference type="PANTHER" id="PTHR10569:SF2">
    <property type="entry name" value="GLYCOGEN DEBRANCHING ENZYME"/>
    <property type="match status" value="1"/>
</dbReference>
<dbReference type="Proteomes" id="UP000824211">
    <property type="component" value="Unassembled WGS sequence"/>
</dbReference>
<gene>
    <name evidence="3" type="ORF">H9771_05975</name>
</gene>
<reference evidence="3" key="2">
    <citation type="submission" date="2021-04" db="EMBL/GenBank/DDBJ databases">
        <authorList>
            <person name="Gilroy R."/>
        </authorList>
    </citation>
    <scope>NUCLEOTIDE SEQUENCE</scope>
    <source>
        <strain evidence="3">ChiHjej9B8-13557</strain>
    </source>
</reference>
<dbReference type="GO" id="GO:0004135">
    <property type="term" value="F:amylo-alpha-1,6-glucosidase activity"/>
    <property type="evidence" value="ECO:0007669"/>
    <property type="project" value="InterPro"/>
</dbReference>
<protein>
    <submittedName>
        <fullName evidence="3">Amylo-alpha-1,6-glucosidase</fullName>
    </submittedName>
</protein>
<feature type="domain" description="Glycogen debranching enzyme C-terminal" evidence="1">
    <location>
        <begin position="277"/>
        <end position="642"/>
    </location>
</feature>
<dbReference type="PANTHER" id="PTHR10569">
    <property type="entry name" value="GLYCOGEN DEBRANCHING ENZYME"/>
    <property type="match status" value="1"/>
</dbReference>
<proteinExistence type="predicted"/>
<dbReference type="Pfam" id="PF06202">
    <property type="entry name" value="GDE_C"/>
    <property type="match status" value="1"/>
</dbReference>
<evidence type="ECO:0000313" key="3">
    <source>
        <dbReference type="EMBL" id="HJB59187.1"/>
    </source>
</evidence>
<dbReference type="Pfam" id="PF12439">
    <property type="entry name" value="GDE_N"/>
    <property type="match status" value="1"/>
</dbReference>
<feature type="domain" description="Glycogen debranching enzyme bacterial and archaeal type N-terminal" evidence="2">
    <location>
        <begin position="20"/>
        <end position="229"/>
    </location>
</feature>
<name>A0A9D2S777_9FIRM</name>
<dbReference type="Gene3D" id="1.50.10.10">
    <property type="match status" value="1"/>
</dbReference>
<organism evidence="3 4">
    <name type="scientific">Candidatus Faecalibacterium faecipullorum</name>
    <dbReference type="NCBI Taxonomy" id="2838578"/>
    <lineage>
        <taxon>Bacteria</taxon>
        <taxon>Bacillati</taxon>
        <taxon>Bacillota</taxon>
        <taxon>Clostridia</taxon>
        <taxon>Eubacteriales</taxon>
        <taxon>Oscillospiraceae</taxon>
        <taxon>Faecalibacterium</taxon>
    </lineage>
</organism>
<dbReference type="InterPro" id="IPR032790">
    <property type="entry name" value="GDE_C"/>
</dbReference>
<comment type="caution">
    <text evidence="3">The sequence shown here is derived from an EMBL/GenBank/DDBJ whole genome shotgun (WGS) entry which is preliminary data.</text>
</comment>